<dbReference type="SUPFAM" id="SSF46785">
    <property type="entry name" value="Winged helix' DNA-binding domain"/>
    <property type="match status" value="1"/>
</dbReference>
<dbReference type="Proteomes" id="UP001364156">
    <property type="component" value="Chromosome"/>
</dbReference>
<feature type="domain" description="HTH marR-type" evidence="1">
    <location>
        <begin position="1"/>
        <end position="145"/>
    </location>
</feature>
<evidence type="ECO:0000313" key="2">
    <source>
        <dbReference type="EMBL" id="WWR46943.1"/>
    </source>
</evidence>
<dbReference type="Pfam" id="PF12802">
    <property type="entry name" value="MarR_2"/>
    <property type="match status" value="1"/>
</dbReference>
<evidence type="ECO:0000259" key="1">
    <source>
        <dbReference type="PROSITE" id="PS50995"/>
    </source>
</evidence>
<accession>A0ABZ2HIA2</accession>
<evidence type="ECO:0000313" key="3">
    <source>
        <dbReference type="Proteomes" id="UP001364156"/>
    </source>
</evidence>
<dbReference type="InterPro" id="IPR036388">
    <property type="entry name" value="WH-like_DNA-bd_sf"/>
</dbReference>
<proteinExistence type="predicted"/>
<dbReference type="PRINTS" id="PR00598">
    <property type="entry name" value="HTHMARR"/>
</dbReference>
<dbReference type="PROSITE" id="PS50995">
    <property type="entry name" value="HTH_MARR_2"/>
    <property type="match status" value="1"/>
</dbReference>
<dbReference type="Gene3D" id="1.10.10.10">
    <property type="entry name" value="Winged helix-like DNA-binding domain superfamily/Winged helix DNA-binding domain"/>
    <property type="match status" value="1"/>
</dbReference>
<keyword evidence="3" id="KW-1185">Reference proteome</keyword>
<dbReference type="SMART" id="SM00347">
    <property type="entry name" value="HTH_MARR"/>
    <property type="match status" value="1"/>
</dbReference>
<organism evidence="2 3">
    <name type="scientific">Roseovarius phycicola</name>
    <dbReference type="NCBI Taxonomy" id="3080976"/>
    <lineage>
        <taxon>Bacteria</taxon>
        <taxon>Pseudomonadati</taxon>
        <taxon>Pseudomonadota</taxon>
        <taxon>Alphaproteobacteria</taxon>
        <taxon>Rhodobacterales</taxon>
        <taxon>Roseobacteraceae</taxon>
        <taxon>Roseovarius</taxon>
    </lineage>
</organism>
<dbReference type="InterPro" id="IPR000835">
    <property type="entry name" value="HTH_MarR-typ"/>
</dbReference>
<sequence length="148" mass="16305">MSNLPQQEAMWYALSRGYSQARDALESALKSANLPALDVFDALNALVESETQLTAKALETALLMPQYGVSRLLDRMEKDGLVARVANPGDQRSKLLKVTQSGAETHIRMKRVRDASLVDFFGPRARPGQLMRMTRLLGLLDDTADAAD</sequence>
<dbReference type="InterPro" id="IPR039422">
    <property type="entry name" value="MarR/SlyA-like"/>
</dbReference>
<dbReference type="PANTHER" id="PTHR33164:SF104">
    <property type="entry name" value="TRANSCRIPTIONAL REGULATORY PROTEIN"/>
    <property type="match status" value="1"/>
</dbReference>
<protein>
    <submittedName>
        <fullName evidence="2">MarR family transcriptional regulator</fullName>
    </submittedName>
</protein>
<dbReference type="PANTHER" id="PTHR33164">
    <property type="entry name" value="TRANSCRIPTIONAL REGULATOR, MARR FAMILY"/>
    <property type="match status" value="1"/>
</dbReference>
<dbReference type="EMBL" id="CP146069">
    <property type="protein sequence ID" value="WWR46943.1"/>
    <property type="molecule type" value="Genomic_DNA"/>
</dbReference>
<reference evidence="2 3" key="1">
    <citation type="submission" date="2023-10" db="EMBL/GenBank/DDBJ databases">
        <title>Roseovarius strain S88 nov., isolated from a marine algae.</title>
        <authorList>
            <person name="Lee M.W."/>
            <person name="Lee J.K."/>
            <person name="Kim J.M."/>
            <person name="Choi D.G."/>
            <person name="Baek J.H."/>
            <person name="Bayburt H."/>
            <person name="Jung J.J."/>
            <person name="Han D.M."/>
            <person name="Jeon C.O."/>
        </authorList>
    </citation>
    <scope>NUCLEOTIDE SEQUENCE [LARGE SCALE GENOMIC DNA]</scope>
    <source>
        <strain evidence="2 3">S88</strain>
    </source>
</reference>
<dbReference type="RefSeq" id="WP_338549787.1">
    <property type="nucleotide sequence ID" value="NZ_CP146069.1"/>
</dbReference>
<name>A0ABZ2HIA2_9RHOB</name>
<gene>
    <name evidence="2" type="ORF">RZ517_01785</name>
</gene>
<dbReference type="InterPro" id="IPR036390">
    <property type="entry name" value="WH_DNA-bd_sf"/>
</dbReference>